<proteinExistence type="inferred from homology"/>
<dbReference type="InterPro" id="IPR000531">
    <property type="entry name" value="Beta-barrel_TonB"/>
</dbReference>
<dbReference type="RefSeq" id="WP_404629902.1">
    <property type="nucleotide sequence ID" value="NZ_JADIKM010000001.1"/>
</dbReference>
<keyword evidence="2 9" id="KW-0813">Transport</keyword>
<comment type="caution">
    <text evidence="15">The sequence shown here is derived from an EMBL/GenBank/DDBJ whole genome shotgun (WGS) entry which is preliminary data.</text>
</comment>
<dbReference type="InterPro" id="IPR039426">
    <property type="entry name" value="TonB-dep_rcpt-like"/>
</dbReference>
<evidence type="ECO:0000256" key="8">
    <source>
        <dbReference type="ARBA" id="ARBA00023237"/>
    </source>
</evidence>
<dbReference type="Pfam" id="PF00593">
    <property type="entry name" value="TonB_dep_Rec_b-barrel"/>
    <property type="match status" value="1"/>
</dbReference>
<feature type="domain" description="TonB-dependent receptor plug" evidence="14">
    <location>
        <begin position="65"/>
        <end position="170"/>
    </location>
</feature>
<dbReference type="PROSITE" id="PS00430">
    <property type="entry name" value="TONB_DEPENDENT_REC_1"/>
    <property type="match status" value="1"/>
</dbReference>
<dbReference type="Gene3D" id="2.40.170.20">
    <property type="entry name" value="TonB-dependent receptor, beta-barrel domain"/>
    <property type="match status" value="1"/>
</dbReference>
<sequence length="959" mass="101809">MNFGTKKLTTSVRAALSLSAVLAAGIASPAFAQDSTQSTSADQKNATKLETITVTGSRIRRVDLETSSPVVTIDRAQIERAGKLTLGDLVQQLPEIAGAATNPAVNNGGGDGASTVSLRGLGSQRTLLLLDGHRVAYQDLNSIPLAMIERVDVLKDGASAVYGSDAIGGVVNFITRKDYQGAQVSVDYGVSGHGGDGKRRGFSAVFGQTSDKGGITVGVNYNKQDAVSAGNRKFSNPALYNYFGSIFPLGSSFIPNGRYVIPRTVAAASGLSCAGTSANVSVTRIDGTNGAAGSDFRCYQGSGAGNDTFNYAPYNIEMTPAERGGIFTTGNYQLTDSVQAYFTGFTQKTRSNYQLAPLPLIFGADSGVILSKDSIYNPFGVDVSSGGWRDVIGGNRIGQYRTQADQMNLGFRGNFGQSSWQWDAGVVWARTTQKGSFSGYYFKSGLAAAVGPSYIDANGNPACGTATNPIANCTPVNLFDPAQSAAALAGLRVTPSAQSYASEKTAYATANGELFNLPAGAVSASVGAEYRKDTSSLTPDFVSLITDPNLGSCQTSQDACRSAQAGSINVKELYGELFVPVLADMPFAKSLNVTLGSRYSKYSSAGSTTNSRFGIEYRPIDDVLVRGTVDQVFRAPTIGDLFGGVTPSADTYKDPCSGAGYSASNPACAGAPAGFVQGTAQTRALYGSNSSLKPEQGKSISWGVVYDPHYVQGLSVSADLWRIYLNDTIGSLGTQTIIDQCYKFGRYCDLQTRNAQTGDIETVNNTSQNVGRVTVSGLDVGVKYKLPEFSFGNFMLTLDTTYLKTYNREAIAGDISSQYNYAGTYTSSATGGDGNYSRLRGMVGLLWNLGDFDAAIRTRYVGGVRFGDTVSTPAGYNTVAKASDPNTAVQSFHAGAYAMTNIQFGYQFKPWNARIDVGVDNAFDRQPPILWQYGFNGNTDERTYDTVGRYYWTRLTVKF</sequence>
<reference evidence="15 16" key="1">
    <citation type="submission" date="2020-10" db="EMBL/GenBank/DDBJ databases">
        <title>Phylogeny of dyella-like bacteria.</title>
        <authorList>
            <person name="Fu J."/>
        </authorList>
    </citation>
    <scope>NUCLEOTIDE SEQUENCE [LARGE SCALE GENOMIC DNA]</scope>
    <source>
        <strain evidence="15 16">Gsoil3046</strain>
    </source>
</reference>
<comment type="subcellular location">
    <subcellularLocation>
        <location evidence="1 9">Cell outer membrane</location>
        <topology evidence="1 9">Multi-pass membrane protein</topology>
    </subcellularLocation>
</comment>
<evidence type="ECO:0000313" key="15">
    <source>
        <dbReference type="EMBL" id="MFK2902783.1"/>
    </source>
</evidence>
<evidence type="ECO:0000256" key="5">
    <source>
        <dbReference type="ARBA" id="ARBA00022729"/>
    </source>
</evidence>
<evidence type="ECO:0000256" key="1">
    <source>
        <dbReference type="ARBA" id="ARBA00004571"/>
    </source>
</evidence>
<evidence type="ECO:0000256" key="10">
    <source>
        <dbReference type="PROSITE-ProRule" id="PRU10143"/>
    </source>
</evidence>
<organism evidence="15 16">
    <name type="scientific">Dyella ginsengisoli</name>
    <dbReference type="NCBI Taxonomy" id="363848"/>
    <lineage>
        <taxon>Bacteria</taxon>
        <taxon>Pseudomonadati</taxon>
        <taxon>Pseudomonadota</taxon>
        <taxon>Gammaproteobacteria</taxon>
        <taxon>Lysobacterales</taxon>
        <taxon>Rhodanobacteraceae</taxon>
        <taxon>Dyella</taxon>
    </lineage>
</organism>
<feature type="signal peptide" evidence="12">
    <location>
        <begin position="1"/>
        <end position="32"/>
    </location>
</feature>
<dbReference type="InterPro" id="IPR036942">
    <property type="entry name" value="Beta-barrel_TonB_sf"/>
</dbReference>
<dbReference type="InterPro" id="IPR037066">
    <property type="entry name" value="Plug_dom_sf"/>
</dbReference>
<evidence type="ECO:0000256" key="11">
    <source>
        <dbReference type="RuleBase" id="RU003357"/>
    </source>
</evidence>
<dbReference type="PANTHER" id="PTHR47234:SF2">
    <property type="entry name" value="TONB-DEPENDENT RECEPTOR"/>
    <property type="match status" value="1"/>
</dbReference>
<keyword evidence="3 9" id="KW-1134">Transmembrane beta strand</keyword>
<evidence type="ECO:0000256" key="2">
    <source>
        <dbReference type="ARBA" id="ARBA00022448"/>
    </source>
</evidence>
<dbReference type="Pfam" id="PF07715">
    <property type="entry name" value="Plug"/>
    <property type="match status" value="1"/>
</dbReference>
<dbReference type="EMBL" id="JADIKM010000001">
    <property type="protein sequence ID" value="MFK2902783.1"/>
    <property type="molecule type" value="Genomic_DNA"/>
</dbReference>
<dbReference type="PANTHER" id="PTHR47234">
    <property type="match status" value="1"/>
</dbReference>
<comment type="similarity">
    <text evidence="9 11">Belongs to the TonB-dependent receptor family.</text>
</comment>
<dbReference type="PROSITE" id="PS52016">
    <property type="entry name" value="TONB_DEPENDENT_REC_3"/>
    <property type="match status" value="1"/>
</dbReference>
<feature type="short sequence motif" description="TonB box" evidence="10">
    <location>
        <begin position="51"/>
        <end position="57"/>
    </location>
</feature>
<dbReference type="InterPro" id="IPR010916">
    <property type="entry name" value="TonB_box_CS"/>
</dbReference>
<evidence type="ECO:0000259" key="14">
    <source>
        <dbReference type="Pfam" id="PF07715"/>
    </source>
</evidence>
<keyword evidence="7 9" id="KW-0472">Membrane</keyword>
<evidence type="ECO:0000256" key="12">
    <source>
        <dbReference type="SAM" id="SignalP"/>
    </source>
</evidence>
<dbReference type="Gene3D" id="2.170.130.10">
    <property type="entry name" value="TonB-dependent receptor, plug domain"/>
    <property type="match status" value="1"/>
</dbReference>
<gene>
    <name evidence="15" type="ORF">ISP17_02315</name>
</gene>
<feature type="chain" id="PRO_5045774051" evidence="12">
    <location>
        <begin position="33"/>
        <end position="959"/>
    </location>
</feature>
<keyword evidence="5 12" id="KW-0732">Signal</keyword>
<evidence type="ECO:0000256" key="4">
    <source>
        <dbReference type="ARBA" id="ARBA00022692"/>
    </source>
</evidence>
<evidence type="ECO:0000313" key="16">
    <source>
        <dbReference type="Proteomes" id="UP001620460"/>
    </source>
</evidence>
<keyword evidence="16" id="KW-1185">Reference proteome</keyword>
<keyword evidence="4 9" id="KW-0812">Transmembrane</keyword>
<dbReference type="Proteomes" id="UP001620460">
    <property type="component" value="Unassembled WGS sequence"/>
</dbReference>
<feature type="domain" description="TonB-dependent receptor-like beta-barrel" evidence="13">
    <location>
        <begin position="377"/>
        <end position="921"/>
    </location>
</feature>
<keyword evidence="6 10" id="KW-0798">TonB box</keyword>
<keyword evidence="15" id="KW-0675">Receptor</keyword>
<dbReference type="InterPro" id="IPR012910">
    <property type="entry name" value="Plug_dom"/>
</dbReference>
<evidence type="ECO:0000259" key="13">
    <source>
        <dbReference type="Pfam" id="PF00593"/>
    </source>
</evidence>
<evidence type="ECO:0000256" key="7">
    <source>
        <dbReference type="ARBA" id="ARBA00023136"/>
    </source>
</evidence>
<protein>
    <submittedName>
        <fullName evidence="15">TonB-dependent receptor</fullName>
    </submittedName>
</protein>
<dbReference type="SUPFAM" id="SSF56935">
    <property type="entry name" value="Porins"/>
    <property type="match status" value="1"/>
</dbReference>
<evidence type="ECO:0000256" key="9">
    <source>
        <dbReference type="PROSITE-ProRule" id="PRU01360"/>
    </source>
</evidence>
<keyword evidence="8 9" id="KW-0998">Cell outer membrane</keyword>
<evidence type="ECO:0000256" key="3">
    <source>
        <dbReference type="ARBA" id="ARBA00022452"/>
    </source>
</evidence>
<accession>A0ABW8JPH3</accession>
<evidence type="ECO:0000256" key="6">
    <source>
        <dbReference type="ARBA" id="ARBA00023077"/>
    </source>
</evidence>
<name>A0ABW8JPH3_9GAMM</name>